<dbReference type="SUPFAM" id="SSF55874">
    <property type="entry name" value="ATPase domain of HSP90 chaperone/DNA topoisomerase II/histidine kinase"/>
    <property type="match status" value="1"/>
</dbReference>
<evidence type="ECO:0000256" key="1">
    <source>
        <dbReference type="ARBA" id="ARBA00000085"/>
    </source>
</evidence>
<comment type="subcellular location">
    <subcellularLocation>
        <location evidence="2">Cell inner membrane</location>
        <topology evidence="2">Multi-pass membrane protein</topology>
    </subcellularLocation>
</comment>
<dbReference type="InterPro" id="IPR003018">
    <property type="entry name" value="GAF"/>
</dbReference>
<feature type="transmembrane region" description="Helical" evidence="19">
    <location>
        <begin position="50"/>
        <end position="74"/>
    </location>
</feature>
<evidence type="ECO:0000313" key="22">
    <source>
        <dbReference type="EMBL" id="SUG46969.1"/>
    </source>
</evidence>
<dbReference type="GO" id="GO:0005886">
    <property type="term" value="C:plasma membrane"/>
    <property type="evidence" value="ECO:0007669"/>
    <property type="project" value="UniProtKB-SubCell"/>
</dbReference>
<dbReference type="SMART" id="SM00448">
    <property type="entry name" value="REC"/>
    <property type="match status" value="1"/>
</dbReference>
<dbReference type="InterPro" id="IPR036890">
    <property type="entry name" value="HATPase_C_sf"/>
</dbReference>
<proteinExistence type="predicted"/>
<dbReference type="NCBIfam" id="NF008677">
    <property type="entry name" value="PRK11697.1"/>
    <property type="match status" value="1"/>
</dbReference>
<keyword evidence="11" id="KW-0067">ATP-binding</keyword>
<keyword evidence="4" id="KW-1003">Cell membrane</keyword>
<dbReference type="PROSITE" id="PS50930">
    <property type="entry name" value="HTH_LYTTR"/>
    <property type="match status" value="1"/>
</dbReference>
<evidence type="ECO:0000256" key="13">
    <source>
        <dbReference type="ARBA" id="ARBA00023012"/>
    </source>
</evidence>
<keyword evidence="12 19" id="KW-1133">Transmembrane helix</keyword>
<dbReference type="Proteomes" id="UP000254741">
    <property type="component" value="Unassembled WGS sequence"/>
</dbReference>
<keyword evidence="9" id="KW-0547">Nucleotide-binding</keyword>
<evidence type="ECO:0000256" key="3">
    <source>
        <dbReference type="ARBA" id="ARBA00012438"/>
    </source>
</evidence>
<evidence type="ECO:0000256" key="17">
    <source>
        <dbReference type="ARBA" id="ARBA00070980"/>
    </source>
</evidence>
<dbReference type="InterPro" id="IPR001789">
    <property type="entry name" value="Sig_transdc_resp-reg_receiver"/>
</dbReference>
<dbReference type="FunFam" id="2.40.50.1020:FF:000001">
    <property type="entry name" value="Two-component response regulator yehT"/>
    <property type="match status" value="1"/>
</dbReference>
<comment type="function">
    <text evidence="15">Member of the two-component regulatory system BtsS/BtsR. BtsR regulates expression of btsT by binding to its promoter region.</text>
</comment>
<dbReference type="GO" id="GO:0005524">
    <property type="term" value="F:ATP binding"/>
    <property type="evidence" value="ECO:0007669"/>
    <property type="project" value="UniProtKB-KW"/>
</dbReference>
<dbReference type="SUPFAM" id="SSF55781">
    <property type="entry name" value="GAF domain-like"/>
    <property type="match status" value="1"/>
</dbReference>
<dbReference type="EMBL" id="UGXG01000002">
    <property type="protein sequence ID" value="SUG46969.1"/>
    <property type="molecule type" value="Genomic_DNA"/>
</dbReference>
<gene>
    <name evidence="22" type="primary">yehU_2</name>
    <name evidence="22" type="ORF">NCTC8297_02208</name>
</gene>
<feature type="modified residue" description="4-aspartylphosphate" evidence="18">
    <location>
        <position position="560"/>
    </location>
</feature>
<keyword evidence="13" id="KW-0902">Two-component regulatory system</keyword>
<evidence type="ECO:0000256" key="18">
    <source>
        <dbReference type="PROSITE-ProRule" id="PRU00169"/>
    </source>
</evidence>
<evidence type="ECO:0000256" key="19">
    <source>
        <dbReference type="SAM" id="Phobius"/>
    </source>
</evidence>
<dbReference type="Gene3D" id="3.30.565.10">
    <property type="entry name" value="Histidine kinase-like ATPase, C-terminal domain"/>
    <property type="match status" value="1"/>
</dbReference>
<evidence type="ECO:0000256" key="15">
    <source>
        <dbReference type="ARBA" id="ARBA00059174"/>
    </source>
</evidence>
<dbReference type="Pfam" id="PF06580">
    <property type="entry name" value="His_kinase"/>
    <property type="match status" value="1"/>
</dbReference>
<dbReference type="Pfam" id="PF13185">
    <property type="entry name" value="GAF_2"/>
    <property type="match status" value="1"/>
</dbReference>
<dbReference type="CDD" id="cd17532">
    <property type="entry name" value="REC_LytTR_AlgR-like"/>
    <property type="match status" value="1"/>
</dbReference>
<dbReference type="Pfam" id="PF00072">
    <property type="entry name" value="Response_reg"/>
    <property type="match status" value="1"/>
</dbReference>
<keyword evidence="8 19" id="KW-0812">Transmembrane</keyword>
<dbReference type="EC" id="2.7.13.3" evidence="3"/>
<evidence type="ECO:0000256" key="6">
    <source>
        <dbReference type="ARBA" id="ARBA00022553"/>
    </source>
</evidence>
<evidence type="ECO:0000259" key="21">
    <source>
        <dbReference type="PROSITE" id="PS50930"/>
    </source>
</evidence>
<dbReference type="Gene3D" id="2.40.50.1020">
    <property type="entry name" value="LytTr DNA-binding domain"/>
    <property type="match status" value="1"/>
</dbReference>
<keyword evidence="10 22" id="KW-0418">Kinase</keyword>
<dbReference type="InterPro" id="IPR010559">
    <property type="entry name" value="Sig_transdc_His_kin_internal"/>
</dbReference>
<feature type="domain" description="HTH LytTR-type" evidence="21">
    <location>
        <begin position="643"/>
        <end position="745"/>
    </location>
</feature>
<evidence type="ECO:0000256" key="5">
    <source>
        <dbReference type="ARBA" id="ARBA00022519"/>
    </source>
</evidence>
<accession>A0A379TBU5</accession>
<dbReference type="Gene3D" id="3.30.450.40">
    <property type="match status" value="1"/>
</dbReference>
<dbReference type="InterPro" id="IPR050640">
    <property type="entry name" value="Bact_2-comp_sensor_kinase"/>
</dbReference>
<evidence type="ECO:0000256" key="10">
    <source>
        <dbReference type="ARBA" id="ARBA00022777"/>
    </source>
</evidence>
<evidence type="ECO:0000313" key="23">
    <source>
        <dbReference type="Proteomes" id="UP000254741"/>
    </source>
</evidence>
<evidence type="ECO:0000256" key="16">
    <source>
        <dbReference type="ARBA" id="ARBA00068559"/>
    </source>
</evidence>
<dbReference type="SMART" id="SM00065">
    <property type="entry name" value="GAF"/>
    <property type="match status" value="1"/>
</dbReference>
<feature type="transmembrane region" description="Helical" evidence="19">
    <location>
        <begin position="18"/>
        <end position="38"/>
    </location>
</feature>
<dbReference type="GO" id="GO:0071555">
    <property type="term" value="P:cell wall organization"/>
    <property type="evidence" value="ECO:0007669"/>
    <property type="project" value="InterPro"/>
</dbReference>
<dbReference type="PANTHER" id="PTHR34220:SF10">
    <property type="entry name" value="SENSOR HISTIDINE KINASE BTSS"/>
    <property type="match status" value="1"/>
</dbReference>
<dbReference type="InterPro" id="IPR029016">
    <property type="entry name" value="GAF-like_dom_sf"/>
</dbReference>
<keyword evidence="6 18" id="KW-0597">Phosphoprotein</keyword>
<keyword evidence="5" id="KW-0997">Cell inner membrane</keyword>
<evidence type="ECO:0000256" key="14">
    <source>
        <dbReference type="ARBA" id="ARBA00023136"/>
    </source>
</evidence>
<dbReference type="AlphaFoldDB" id="A0A379TBU5"/>
<dbReference type="Pfam" id="PF07694">
    <property type="entry name" value="5TM-5TMR_LYT"/>
    <property type="match status" value="1"/>
</dbReference>
<dbReference type="FunFam" id="3.30.450.40:FF:000013">
    <property type="entry name" value="Sensor histidine kinase YehU"/>
    <property type="match status" value="1"/>
</dbReference>
<dbReference type="SUPFAM" id="SSF52172">
    <property type="entry name" value="CheY-like"/>
    <property type="match status" value="1"/>
</dbReference>
<evidence type="ECO:0000256" key="8">
    <source>
        <dbReference type="ARBA" id="ARBA00022692"/>
    </source>
</evidence>
<comment type="catalytic activity">
    <reaction evidence="1">
        <text>ATP + protein L-histidine = ADP + protein N-phospho-L-histidine.</text>
        <dbReference type="EC" id="2.7.13.3"/>
    </reaction>
</comment>
<dbReference type="Gene3D" id="3.40.50.2300">
    <property type="match status" value="1"/>
</dbReference>
<reference evidence="22 23" key="1">
    <citation type="submission" date="2018-06" db="EMBL/GenBank/DDBJ databases">
        <authorList>
            <consortium name="Pathogen Informatics"/>
            <person name="Doyle S."/>
        </authorList>
    </citation>
    <scope>NUCLEOTIDE SEQUENCE [LARGE SCALE GENOMIC DNA]</scope>
    <source>
        <strain evidence="22 23">NCTC8297</strain>
    </source>
</reference>
<evidence type="ECO:0000256" key="4">
    <source>
        <dbReference type="ARBA" id="ARBA00022475"/>
    </source>
</evidence>
<evidence type="ECO:0000256" key="9">
    <source>
        <dbReference type="ARBA" id="ARBA00022741"/>
    </source>
</evidence>
<dbReference type="PROSITE" id="PS50110">
    <property type="entry name" value="RESPONSE_REGULATORY"/>
    <property type="match status" value="1"/>
</dbReference>
<evidence type="ECO:0000256" key="11">
    <source>
        <dbReference type="ARBA" id="ARBA00022840"/>
    </source>
</evidence>
<dbReference type="InterPro" id="IPR011006">
    <property type="entry name" value="CheY-like_superfamily"/>
</dbReference>
<dbReference type="PANTHER" id="PTHR34220">
    <property type="entry name" value="SENSOR HISTIDINE KINASE YPDA"/>
    <property type="match status" value="1"/>
</dbReference>
<keyword evidence="7 22" id="KW-0808">Transferase</keyword>
<dbReference type="InterPro" id="IPR007492">
    <property type="entry name" value="LytTR_DNA-bd_dom"/>
</dbReference>
<evidence type="ECO:0000256" key="7">
    <source>
        <dbReference type="ARBA" id="ARBA00022679"/>
    </source>
</evidence>
<name>A0A379TBU5_SALER</name>
<dbReference type="FunFam" id="3.40.50.2300:FF:000051">
    <property type="entry name" value="Two-component response regulator yehT"/>
    <property type="match status" value="1"/>
</dbReference>
<dbReference type="InterPro" id="IPR011620">
    <property type="entry name" value="Sig_transdc_His_kinase_LytS_TM"/>
</dbReference>
<evidence type="ECO:0000259" key="20">
    <source>
        <dbReference type="PROSITE" id="PS50110"/>
    </source>
</evidence>
<dbReference type="GO" id="GO:0000155">
    <property type="term" value="F:phosphorelay sensor kinase activity"/>
    <property type="evidence" value="ECO:0007669"/>
    <property type="project" value="InterPro"/>
</dbReference>
<keyword evidence="14 19" id="KW-0472">Membrane</keyword>
<feature type="transmembrane region" description="Helical" evidence="19">
    <location>
        <begin position="86"/>
        <end position="108"/>
    </location>
</feature>
<dbReference type="SMART" id="SM00850">
    <property type="entry name" value="LytTR"/>
    <property type="match status" value="1"/>
</dbReference>
<sequence>MGTYFGLHIEDSIANTRAIGAVMGGLLGGPIVGGLVGLTGGLHRYSMGGMTALSCMISTIVEGLLGGLVHSVLIRRGRPDKVFSPLTAGAITFVAELVQMLIILLIARPFDDALHLVSNIAAPMMVTNTVGAALFMRILLDKRAMFEKYTSAFSATALKVAASTEGILRQGFNEVNSMKVAQVLYQELDIGAVAITDREKLLAFTGIGDDHHLPGRPISSGYTLKAIETGEVVYADGNEVPYRCSLHPQCKLGSTLVIPLRGENQRVMGTIKLYEAKNRLFSSINRTLGEGIAQLLSAQILAGQYERQKALLTQSEIKLLHAQVNPHFLFNALNTIKAVIRRDSEQASQLVQYLSTFFRKNLKRPSEIVTLADEIEHVNAYLQIEKARFQSRLQVQLDVPQTLSCQKLPAFTLQPIVENAIKHGTSQLLDTGNVSIRARREGQHLMLDIEDNAGLYQPSASSSGLGMSLVDKRLREHFGDDYGISVACEPDCFTPNYITTSTGGGRMIKVLIVDDEPLARENLRILLQGQDDIEIVGECANAIEAIGAVHKLRPDVLFLDIQMPRISGLEMVGMLDPEHRPYIVFLTAFDEYAIKAFEEHAFDYLLKPIEEKRLEKTLHRLRQERSKQDVSLLPENQQALKFIPCTGHSRIYLLQMDDVAFVSSRMSGVYVTSSEGKEGFTELTLRTLESRTPLLRCHRQFLVNMAHLQEIRLEDNGQAELVLRNGLTVPVSRRYLKSLKEAIGL</sequence>
<evidence type="ECO:0000256" key="12">
    <source>
        <dbReference type="ARBA" id="ARBA00022989"/>
    </source>
</evidence>
<dbReference type="GO" id="GO:0003677">
    <property type="term" value="F:DNA binding"/>
    <property type="evidence" value="ECO:0007669"/>
    <property type="project" value="InterPro"/>
</dbReference>
<protein>
    <recommendedName>
        <fullName evidence="17">Sensor histidine kinase BtsS</fullName>
        <ecNumber evidence="3">2.7.13.3</ecNumber>
    </recommendedName>
    <alternativeName>
        <fullName evidence="16">Transcriptional regulatory protein BtsR</fullName>
    </alternativeName>
</protein>
<dbReference type="Pfam" id="PF04397">
    <property type="entry name" value="LytTR"/>
    <property type="match status" value="1"/>
</dbReference>
<feature type="transmembrane region" description="Helical" evidence="19">
    <location>
        <begin position="120"/>
        <end position="140"/>
    </location>
</feature>
<evidence type="ECO:0000256" key="2">
    <source>
        <dbReference type="ARBA" id="ARBA00004429"/>
    </source>
</evidence>
<feature type="domain" description="Response regulatory" evidence="20">
    <location>
        <begin position="509"/>
        <end position="622"/>
    </location>
</feature>
<organism evidence="22 23">
    <name type="scientific">Salmonella enterica subsp. arizonae</name>
    <dbReference type="NCBI Taxonomy" id="59203"/>
    <lineage>
        <taxon>Bacteria</taxon>
        <taxon>Pseudomonadati</taxon>
        <taxon>Pseudomonadota</taxon>
        <taxon>Gammaproteobacteria</taxon>
        <taxon>Enterobacterales</taxon>
        <taxon>Enterobacteriaceae</taxon>
        <taxon>Salmonella</taxon>
    </lineage>
</organism>